<reference evidence="1" key="1">
    <citation type="submission" date="2014-09" db="EMBL/GenBank/DDBJ databases">
        <authorList>
            <person name="Magalhaes I.L.F."/>
            <person name="Oliveira U."/>
            <person name="Santos F.R."/>
            <person name="Vidigal T.H.D.A."/>
            <person name="Brescovit A.D."/>
            <person name="Santos A.J."/>
        </authorList>
    </citation>
    <scope>NUCLEOTIDE SEQUENCE</scope>
    <source>
        <tissue evidence="1">Shoot tissue taken approximately 20 cm above the soil surface</tissue>
    </source>
</reference>
<proteinExistence type="predicted"/>
<organism evidence="1">
    <name type="scientific">Arundo donax</name>
    <name type="common">Giant reed</name>
    <name type="synonym">Donax arundinaceus</name>
    <dbReference type="NCBI Taxonomy" id="35708"/>
    <lineage>
        <taxon>Eukaryota</taxon>
        <taxon>Viridiplantae</taxon>
        <taxon>Streptophyta</taxon>
        <taxon>Embryophyta</taxon>
        <taxon>Tracheophyta</taxon>
        <taxon>Spermatophyta</taxon>
        <taxon>Magnoliopsida</taxon>
        <taxon>Liliopsida</taxon>
        <taxon>Poales</taxon>
        <taxon>Poaceae</taxon>
        <taxon>PACMAD clade</taxon>
        <taxon>Arundinoideae</taxon>
        <taxon>Arundineae</taxon>
        <taxon>Arundo</taxon>
    </lineage>
</organism>
<name>A0A0A9GI77_ARUDO</name>
<evidence type="ECO:0000313" key="1">
    <source>
        <dbReference type="EMBL" id="JAE20413.1"/>
    </source>
</evidence>
<protein>
    <submittedName>
        <fullName evidence="1">Uncharacterized protein</fullName>
    </submittedName>
</protein>
<accession>A0A0A9GI77</accession>
<dbReference type="EMBL" id="GBRH01177483">
    <property type="protein sequence ID" value="JAE20413.1"/>
    <property type="molecule type" value="Transcribed_RNA"/>
</dbReference>
<dbReference type="AlphaFoldDB" id="A0A0A9GI77"/>
<sequence length="45" mass="5135">MPLVNSPDENSMQAQFPFFARKNSRNAAILPSIRIVIYLADEVNR</sequence>
<reference evidence="1" key="2">
    <citation type="journal article" date="2015" name="Data Brief">
        <title>Shoot transcriptome of the giant reed, Arundo donax.</title>
        <authorList>
            <person name="Barrero R.A."/>
            <person name="Guerrero F.D."/>
            <person name="Moolhuijzen P."/>
            <person name="Goolsby J.A."/>
            <person name="Tidwell J."/>
            <person name="Bellgard S.E."/>
            <person name="Bellgard M.I."/>
        </authorList>
    </citation>
    <scope>NUCLEOTIDE SEQUENCE</scope>
    <source>
        <tissue evidence="1">Shoot tissue taken approximately 20 cm above the soil surface</tissue>
    </source>
</reference>